<protein>
    <submittedName>
        <fullName evidence="2">Winged helix DNA-binding protein</fullName>
    </submittedName>
</protein>
<keyword evidence="3" id="KW-1185">Reference proteome</keyword>
<name>A0A3N1HCV4_9PSEU</name>
<dbReference type="Gene3D" id="1.10.10.10">
    <property type="entry name" value="Winged helix-like DNA-binding domain superfamily/Winged helix DNA-binding domain"/>
    <property type="match status" value="1"/>
</dbReference>
<dbReference type="InterPro" id="IPR036390">
    <property type="entry name" value="WH_DNA-bd_sf"/>
</dbReference>
<evidence type="ECO:0000259" key="1">
    <source>
        <dbReference type="Pfam" id="PF13601"/>
    </source>
</evidence>
<gene>
    <name evidence="2" type="ORF">EDD40_5694</name>
</gene>
<dbReference type="InterPro" id="IPR027395">
    <property type="entry name" value="WH_DNA-bd_dom"/>
</dbReference>
<dbReference type="OrthoDB" id="4952043at2"/>
<dbReference type="RefSeq" id="WP_123745604.1">
    <property type="nucleotide sequence ID" value="NZ_RJKM01000001.1"/>
</dbReference>
<dbReference type="InterPro" id="IPR036388">
    <property type="entry name" value="WH-like_DNA-bd_sf"/>
</dbReference>
<dbReference type="Proteomes" id="UP000268727">
    <property type="component" value="Unassembled WGS sequence"/>
</dbReference>
<evidence type="ECO:0000313" key="3">
    <source>
        <dbReference type="Proteomes" id="UP000268727"/>
    </source>
</evidence>
<accession>A0A3N1HCV4</accession>
<reference evidence="2 3" key="1">
    <citation type="submission" date="2018-11" db="EMBL/GenBank/DDBJ databases">
        <title>Sequencing the genomes of 1000 actinobacteria strains.</title>
        <authorList>
            <person name="Klenk H.-P."/>
        </authorList>
    </citation>
    <scope>NUCLEOTIDE SEQUENCE [LARGE SCALE GENOMIC DNA]</scope>
    <source>
        <strain evidence="2 3">DSM 44231</strain>
    </source>
</reference>
<proteinExistence type="predicted"/>
<dbReference type="EMBL" id="RJKM01000001">
    <property type="protein sequence ID" value="ROP40286.1"/>
    <property type="molecule type" value="Genomic_DNA"/>
</dbReference>
<evidence type="ECO:0000313" key="2">
    <source>
        <dbReference type="EMBL" id="ROP40286.1"/>
    </source>
</evidence>
<comment type="caution">
    <text evidence="2">The sequence shown here is derived from an EMBL/GenBank/DDBJ whole genome shotgun (WGS) entry which is preliminary data.</text>
</comment>
<keyword evidence="2" id="KW-0238">DNA-binding</keyword>
<dbReference type="PANTHER" id="PTHR37318">
    <property type="entry name" value="BSL7504 PROTEIN"/>
    <property type="match status" value="1"/>
</dbReference>
<organism evidence="2 3">
    <name type="scientific">Saccharothrix texasensis</name>
    <dbReference type="NCBI Taxonomy" id="103734"/>
    <lineage>
        <taxon>Bacteria</taxon>
        <taxon>Bacillati</taxon>
        <taxon>Actinomycetota</taxon>
        <taxon>Actinomycetes</taxon>
        <taxon>Pseudonocardiales</taxon>
        <taxon>Pseudonocardiaceae</taxon>
        <taxon>Saccharothrix</taxon>
    </lineage>
</organism>
<feature type="domain" description="Winged helix DNA-binding" evidence="1">
    <location>
        <begin position="18"/>
        <end position="96"/>
    </location>
</feature>
<dbReference type="PANTHER" id="PTHR37318:SF1">
    <property type="entry name" value="BSL7504 PROTEIN"/>
    <property type="match status" value="1"/>
</dbReference>
<dbReference type="AlphaFoldDB" id="A0A3N1HCV4"/>
<dbReference type="Pfam" id="PF13601">
    <property type="entry name" value="HTH_34"/>
    <property type="match status" value="1"/>
</dbReference>
<sequence length="104" mass="11253">MAEHPTASLDDVVHQKHRLGILTVAAEAKRVEFGYLRSTLELTAGNLSRHIAVLEQAGLVAVEKGYDGKRPRTWVRVTAAGVTALAAEMTALRALVERHVASRA</sequence>
<dbReference type="SUPFAM" id="SSF46785">
    <property type="entry name" value="Winged helix' DNA-binding domain"/>
    <property type="match status" value="1"/>
</dbReference>
<dbReference type="GO" id="GO:0003677">
    <property type="term" value="F:DNA binding"/>
    <property type="evidence" value="ECO:0007669"/>
    <property type="project" value="UniProtKB-KW"/>
</dbReference>